<dbReference type="GO" id="GO:0042802">
    <property type="term" value="F:identical protein binding"/>
    <property type="evidence" value="ECO:0007669"/>
    <property type="project" value="TreeGrafter"/>
</dbReference>
<dbReference type="GO" id="GO:0019262">
    <property type="term" value="P:N-acetylneuraminate catabolic process"/>
    <property type="evidence" value="ECO:0007669"/>
    <property type="project" value="TreeGrafter"/>
</dbReference>
<evidence type="ECO:0000256" key="1">
    <source>
        <dbReference type="ARBA" id="ARBA00000644"/>
    </source>
</evidence>
<comment type="function">
    <text evidence="5">Catalyzes the reversible conversion of alpha-D-glucosamine 6-phosphate (GlcN-6P) into beta-D-fructose 6-phosphate (Fru-6P) and ammonium ion, a regulatory reaction step in de novo uridine diphosphate-N-acetyl-alpha-D-glucosamine (UDP-GlcNAc) biosynthesis via hexosamine pathway.</text>
</comment>
<dbReference type="InterPro" id="IPR004547">
    <property type="entry name" value="Glucosamine6P_isomerase"/>
</dbReference>
<dbReference type="PANTHER" id="PTHR11280">
    <property type="entry name" value="GLUCOSAMINE-6-PHOSPHATE ISOMERASE"/>
    <property type="match status" value="1"/>
</dbReference>
<evidence type="ECO:0000256" key="3">
    <source>
        <dbReference type="ARBA" id="ARBA00022801"/>
    </source>
</evidence>
<dbReference type="InterPro" id="IPR006148">
    <property type="entry name" value="Glc/Gal-6P_isomerase"/>
</dbReference>
<dbReference type="InterPro" id="IPR018321">
    <property type="entry name" value="Glucosamine6P_isomerase_CS"/>
</dbReference>
<dbReference type="GO" id="GO:0004342">
    <property type="term" value="F:glucosamine-6-phosphate deaminase activity"/>
    <property type="evidence" value="ECO:0007669"/>
    <property type="project" value="UniProtKB-UniRule"/>
</dbReference>
<feature type="compositionally biased region" description="Low complexity" evidence="7">
    <location>
        <begin position="374"/>
        <end position="383"/>
    </location>
</feature>
<dbReference type="Gene3D" id="3.40.50.1360">
    <property type="match status" value="1"/>
</dbReference>
<evidence type="ECO:0000313" key="9">
    <source>
        <dbReference type="EMBL" id="SPQ26923.1"/>
    </source>
</evidence>
<dbReference type="SUPFAM" id="SSF100950">
    <property type="entry name" value="NagB/RpiA/CoA transferase-like"/>
    <property type="match status" value="1"/>
</dbReference>
<dbReference type="EC" id="3.5.99.6" evidence="6"/>
<comment type="catalytic activity">
    <reaction evidence="1 6">
        <text>alpha-D-glucosamine 6-phosphate + H2O = beta-D-fructose 6-phosphate + NH4(+)</text>
        <dbReference type="Rhea" id="RHEA:12172"/>
        <dbReference type="ChEBI" id="CHEBI:15377"/>
        <dbReference type="ChEBI" id="CHEBI:28938"/>
        <dbReference type="ChEBI" id="CHEBI:57634"/>
        <dbReference type="ChEBI" id="CHEBI:75989"/>
        <dbReference type="EC" id="3.5.99.6"/>
    </reaction>
</comment>
<protein>
    <recommendedName>
        <fullName evidence="6">Glucosamine-6-phosphate isomerase</fullName>
        <ecNumber evidence="6">3.5.99.6</ecNumber>
    </recommendedName>
    <alternativeName>
        <fullName evidence="6">Glucosamine-6-phosphate isomerase</fullName>
    </alternativeName>
</protein>
<dbReference type="GO" id="GO:0006046">
    <property type="term" value="P:N-acetylglucosamine catabolic process"/>
    <property type="evidence" value="ECO:0007669"/>
    <property type="project" value="TreeGrafter"/>
</dbReference>
<dbReference type="GO" id="GO:0005975">
    <property type="term" value="P:carbohydrate metabolic process"/>
    <property type="evidence" value="ECO:0007669"/>
    <property type="project" value="InterPro"/>
</dbReference>
<accession>A0A3S4AZA8</accession>
<dbReference type="PROSITE" id="PS01161">
    <property type="entry name" value="GLC_GALNAC_ISOMERASE"/>
    <property type="match status" value="1"/>
</dbReference>
<evidence type="ECO:0000256" key="5">
    <source>
        <dbReference type="ARBA" id="ARBA00049961"/>
    </source>
</evidence>
<feature type="domain" description="Glucosamine/galactosamine-6-phosphate isomerase" evidence="8">
    <location>
        <begin position="8"/>
        <end position="224"/>
    </location>
</feature>
<evidence type="ECO:0000256" key="6">
    <source>
        <dbReference type="RuleBase" id="RU361197"/>
    </source>
</evidence>
<evidence type="ECO:0000256" key="7">
    <source>
        <dbReference type="SAM" id="MobiDB-lite"/>
    </source>
</evidence>
<dbReference type="HAMAP" id="MF_01241">
    <property type="entry name" value="GlcN6P_deamin"/>
    <property type="match status" value="1"/>
</dbReference>
<gene>
    <name evidence="9" type="ORF">TT172_LOCUS9342</name>
</gene>
<organism evidence="9 10">
    <name type="scientific">Thermothielavioides terrestris</name>
    <dbReference type="NCBI Taxonomy" id="2587410"/>
    <lineage>
        <taxon>Eukaryota</taxon>
        <taxon>Fungi</taxon>
        <taxon>Dikarya</taxon>
        <taxon>Ascomycota</taxon>
        <taxon>Pezizomycotina</taxon>
        <taxon>Sordariomycetes</taxon>
        <taxon>Sordariomycetidae</taxon>
        <taxon>Sordariales</taxon>
        <taxon>Chaetomiaceae</taxon>
        <taxon>Thermothielavioides</taxon>
    </lineage>
</organism>
<keyword evidence="4 6" id="KW-0119">Carbohydrate metabolism</keyword>
<sequence>MRFFIRPDAASASAHVANYIVDRINHFAPTPEHPFVLGLPTGSTPLGVYKALVEKYKAGEVSFENVVTFNMDEYIGIPRDHPESYHSFMWKHFFSHVNIHPSNVNILNGNAPNLEAECVEYEAKIRAAGGIDLFLAGMGEDGHIAFNEPGSSLASRTRVKTLAYGTILANSRFFGDDIDKVPKMALTVGVQTVLEAREVVVMALGARKALALQRCVEQGVNHMWTLSALQLHPHSMIVCDEDATLELQVKTVKYFKEIEQVARAEGFEQILPSKVRTGPATVPTTIVTDEFPEPTIRSPQPTTSRLLRATPATEYPVRSRSPSPDFVPRHLRVASDAEYTISSRSPSPDLVPDRMASRMDDPALLRRWTPNPEQQQLQQSLHSSSKRTSLRA</sequence>
<proteinExistence type="inferred from homology"/>
<evidence type="ECO:0000259" key="8">
    <source>
        <dbReference type="Pfam" id="PF01182"/>
    </source>
</evidence>
<feature type="region of interest" description="Disordered" evidence="7">
    <location>
        <begin position="339"/>
        <end position="392"/>
    </location>
</feature>
<name>A0A3S4AZA8_9PEZI</name>
<reference evidence="9 10" key="1">
    <citation type="submission" date="2018-04" db="EMBL/GenBank/DDBJ databases">
        <authorList>
            <person name="Huttner S."/>
            <person name="Dainat J."/>
        </authorList>
    </citation>
    <scope>NUCLEOTIDE SEQUENCE [LARGE SCALE GENOMIC DNA]</scope>
</reference>
<dbReference type="InterPro" id="IPR037171">
    <property type="entry name" value="NagB/RpiA_transferase-like"/>
</dbReference>
<dbReference type="GO" id="GO:0006043">
    <property type="term" value="P:glucosamine catabolic process"/>
    <property type="evidence" value="ECO:0007669"/>
    <property type="project" value="TreeGrafter"/>
</dbReference>
<dbReference type="EMBL" id="OUUZ01000018">
    <property type="protein sequence ID" value="SPQ26923.1"/>
    <property type="molecule type" value="Genomic_DNA"/>
</dbReference>
<dbReference type="Pfam" id="PF01182">
    <property type="entry name" value="Glucosamine_iso"/>
    <property type="match status" value="1"/>
</dbReference>
<dbReference type="GO" id="GO:0005829">
    <property type="term" value="C:cytosol"/>
    <property type="evidence" value="ECO:0007669"/>
    <property type="project" value="UniProtKB-ARBA"/>
</dbReference>
<dbReference type="Proteomes" id="UP000289323">
    <property type="component" value="Unassembled WGS sequence"/>
</dbReference>
<comment type="similarity">
    <text evidence="2 6">Belongs to the glucosamine/galactosamine-6-phosphate isomerase family.</text>
</comment>
<dbReference type="CDD" id="cd01399">
    <property type="entry name" value="GlcN6P_deaminase"/>
    <property type="match status" value="1"/>
</dbReference>
<feature type="compositionally biased region" description="Basic and acidic residues" evidence="7">
    <location>
        <begin position="351"/>
        <end position="364"/>
    </location>
</feature>
<evidence type="ECO:0000256" key="2">
    <source>
        <dbReference type="ARBA" id="ARBA00005526"/>
    </source>
</evidence>
<keyword evidence="3 6" id="KW-0378">Hydrolase</keyword>
<dbReference type="NCBIfam" id="TIGR00502">
    <property type="entry name" value="nagB"/>
    <property type="match status" value="1"/>
</dbReference>
<dbReference type="FunFam" id="3.40.50.1360:FF:000002">
    <property type="entry name" value="Glucosamine-6-phosphate deaminase"/>
    <property type="match status" value="1"/>
</dbReference>
<evidence type="ECO:0000256" key="4">
    <source>
        <dbReference type="ARBA" id="ARBA00023277"/>
    </source>
</evidence>
<dbReference type="PANTHER" id="PTHR11280:SF5">
    <property type="entry name" value="GLUCOSAMINE-6-PHOSPHATE ISOMERASE"/>
    <property type="match status" value="1"/>
</dbReference>
<dbReference type="AlphaFoldDB" id="A0A3S4AZA8"/>
<evidence type="ECO:0000313" key="10">
    <source>
        <dbReference type="Proteomes" id="UP000289323"/>
    </source>
</evidence>